<dbReference type="Proteomes" id="UP000295124">
    <property type="component" value="Unassembled WGS sequence"/>
</dbReference>
<dbReference type="Pfam" id="PF05532">
    <property type="entry name" value="CsbD"/>
    <property type="match status" value="1"/>
</dbReference>
<dbReference type="InterPro" id="IPR008462">
    <property type="entry name" value="CsbD"/>
</dbReference>
<evidence type="ECO:0000313" key="4">
    <source>
        <dbReference type="EMBL" id="TDD62916.1"/>
    </source>
</evidence>
<evidence type="ECO:0000313" key="5">
    <source>
        <dbReference type="Proteomes" id="UP000295124"/>
    </source>
</evidence>
<name>A0A4R4ZX36_9ACTN</name>
<reference evidence="4 5" key="1">
    <citation type="submission" date="2019-03" db="EMBL/GenBank/DDBJ databases">
        <title>Draft genome sequences of novel Actinobacteria.</title>
        <authorList>
            <person name="Sahin N."/>
            <person name="Ay H."/>
            <person name="Saygin H."/>
        </authorList>
    </citation>
    <scope>NUCLEOTIDE SEQUENCE [LARGE SCALE GENOMIC DNA]</scope>
    <source>
        <strain evidence="4 5">JCM 13523</strain>
    </source>
</reference>
<feature type="compositionally biased region" description="Basic and acidic residues" evidence="2">
    <location>
        <begin position="40"/>
        <end position="57"/>
    </location>
</feature>
<evidence type="ECO:0000259" key="3">
    <source>
        <dbReference type="Pfam" id="PF05532"/>
    </source>
</evidence>
<protein>
    <submittedName>
        <fullName evidence="4">CsbD family protein</fullName>
    </submittedName>
</protein>
<dbReference type="SUPFAM" id="SSF69047">
    <property type="entry name" value="Hypothetical protein YjbJ"/>
    <property type="match status" value="1"/>
</dbReference>
<keyword evidence="5" id="KW-1185">Reference proteome</keyword>
<comment type="similarity">
    <text evidence="1">Belongs to the UPF0337 (CsbD) family.</text>
</comment>
<organism evidence="4 5">
    <name type="scientific">Kribbella antibiotica</name>
    <dbReference type="NCBI Taxonomy" id="190195"/>
    <lineage>
        <taxon>Bacteria</taxon>
        <taxon>Bacillati</taxon>
        <taxon>Actinomycetota</taxon>
        <taxon>Actinomycetes</taxon>
        <taxon>Propionibacteriales</taxon>
        <taxon>Kribbellaceae</taxon>
        <taxon>Kribbella</taxon>
    </lineage>
</organism>
<gene>
    <name evidence="4" type="ORF">E1263_02605</name>
</gene>
<comment type="caution">
    <text evidence="4">The sequence shown here is derived from an EMBL/GenBank/DDBJ whole genome shotgun (WGS) entry which is preliminary data.</text>
</comment>
<dbReference type="InterPro" id="IPR036629">
    <property type="entry name" value="YjbJ_sf"/>
</dbReference>
<dbReference type="RefSeq" id="WP_132164903.1">
    <property type="nucleotide sequence ID" value="NZ_SMKX01000004.1"/>
</dbReference>
<accession>A0A4R4ZX36</accession>
<dbReference type="AlphaFoldDB" id="A0A4R4ZX36"/>
<evidence type="ECO:0000256" key="2">
    <source>
        <dbReference type="SAM" id="MobiDB-lite"/>
    </source>
</evidence>
<dbReference type="OrthoDB" id="2143260at2"/>
<dbReference type="EMBL" id="SMKX01000004">
    <property type="protein sequence ID" value="TDD62916.1"/>
    <property type="molecule type" value="Genomic_DNA"/>
</dbReference>
<sequence length="57" mass="6090">MSVGDKLKNAAEAAKGKVKEMTGDATDDRDLQAEGQVDQTKADLKQAGEKAKDAFKH</sequence>
<feature type="compositionally biased region" description="Basic and acidic residues" evidence="2">
    <location>
        <begin position="1"/>
        <end position="32"/>
    </location>
</feature>
<feature type="region of interest" description="Disordered" evidence="2">
    <location>
        <begin position="1"/>
        <end position="57"/>
    </location>
</feature>
<proteinExistence type="inferred from homology"/>
<dbReference type="Gene3D" id="1.10.1470.10">
    <property type="entry name" value="YjbJ"/>
    <property type="match status" value="1"/>
</dbReference>
<evidence type="ECO:0000256" key="1">
    <source>
        <dbReference type="ARBA" id="ARBA00009129"/>
    </source>
</evidence>
<feature type="domain" description="CsbD-like" evidence="3">
    <location>
        <begin position="5"/>
        <end position="57"/>
    </location>
</feature>